<name>A0A9P5X1C4_9AGAR</name>
<comment type="caution">
    <text evidence="2">The sequence shown here is derived from an EMBL/GenBank/DDBJ whole genome shotgun (WGS) entry which is preliminary data.</text>
</comment>
<dbReference type="AlphaFoldDB" id="A0A9P5X1C4"/>
<evidence type="ECO:0008006" key="4">
    <source>
        <dbReference type="Google" id="ProtNLM"/>
    </source>
</evidence>
<sequence>NIPFSSLNDIIPSDVDARRIKTSLTHATLELKQLESNITQTQRRLESLCARRDEMVDQTERYRIALAPYKRLPPEILREIFVACLPETVHLPPRTDEAPLVLTRVCASWRILALDTQELW</sequence>
<accession>A0A9P5X1C4</accession>
<feature type="non-terminal residue" evidence="2">
    <location>
        <position position="1"/>
    </location>
</feature>
<dbReference type="Proteomes" id="UP000807342">
    <property type="component" value="Unassembled WGS sequence"/>
</dbReference>
<evidence type="ECO:0000313" key="3">
    <source>
        <dbReference type="Proteomes" id="UP000807342"/>
    </source>
</evidence>
<keyword evidence="3" id="KW-1185">Reference proteome</keyword>
<organism evidence="2 3">
    <name type="scientific">Macrolepiota fuliginosa MF-IS2</name>
    <dbReference type="NCBI Taxonomy" id="1400762"/>
    <lineage>
        <taxon>Eukaryota</taxon>
        <taxon>Fungi</taxon>
        <taxon>Dikarya</taxon>
        <taxon>Basidiomycota</taxon>
        <taxon>Agaricomycotina</taxon>
        <taxon>Agaricomycetes</taxon>
        <taxon>Agaricomycetidae</taxon>
        <taxon>Agaricales</taxon>
        <taxon>Agaricineae</taxon>
        <taxon>Agaricaceae</taxon>
        <taxon>Macrolepiota</taxon>
    </lineage>
</organism>
<feature type="coiled-coil region" evidence="1">
    <location>
        <begin position="17"/>
        <end position="51"/>
    </location>
</feature>
<keyword evidence="1" id="KW-0175">Coiled coil</keyword>
<feature type="non-terminal residue" evidence="2">
    <location>
        <position position="120"/>
    </location>
</feature>
<dbReference type="OrthoDB" id="3365698at2759"/>
<proteinExistence type="predicted"/>
<evidence type="ECO:0000256" key="1">
    <source>
        <dbReference type="SAM" id="Coils"/>
    </source>
</evidence>
<reference evidence="2" key="1">
    <citation type="submission" date="2020-11" db="EMBL/GenBank/DDBJ databases">
        <authorList>
            <consortium name="DOE Joint Genome Institute"/>
            <person name="Ahrendt S."/>
            <person name="Riley R."/>
            <person name="Andreopoulos W."/>
            <person name="Labutti K."/>
            <person name="Pangilinan J."/>
            <person name="Ruiz-Duenas F.J."/>
            <person name="Barrasa J.M."/>
            <person name="Sanchez-Garcia M."/>
            <person name="Camarero S."/>
            <person name="Miyauchi S."/>
            <person name="Serrano A."/>
            <person name="Linde D."/>
            <person name="Babiker R."/>
            <person name="Drula E."/>
            <person name="Ayuso-Fernandez I."/>
            <person name="Pacheco R."/>
            <person name="Padilla G."/>
            <person name="Ferreira P."/>
            <person name="Barriuso J."/>
            <person name="Kellner H."/>
            <person name="Castanera R."/>
            <person name="Alfaro M."/>
            <person name="Ramirez L."/>
            <person name="Pisabarro A.G."/>
            <person name="Kuo A."/>
            <person name="Tritt A."/>
            <person name="Lipzen A."/>
            <person name="He G."/>
            <person name="Yan M."/>
            <person name="Ng V."/>
            <person name="Cullen D."/>
            <person name="Martin F."/>
            <person name="Rosso M.-N."/>
            <person name="Henrissat B."/>
            <person name="Hibbett D."/>
            <person name="Martinez A.T."/>
            <person name="Grigoriev I.V."/>
        </authorList>
    </citation>
    <scope>NUCLEOTIDE SEQUENCE</scope>
    <source>
        <strain evidence="2">MF-IS2</strain>
    </source>
</reference>
<gene>
    <name evidence="2" type="ORF">P691DRAFT_630050</name>
</gene>
<protein>
    <recommendedName>
        <fullName evidence="4">F-box domain-containing protein</fullName>
    </recommendedName>
</protein>
<dbReference type="EMBL" id="MU151565">
    <property type="protein sequence ID" value="KAF9442804.1"/>
    <property type="molecule type" value="Genomic_DNA"/>
</dbReference>
<evidence type="ECO:0000313" key="2">
    <source>
        <dbReference type="EMBL" id="KAF9442804.1"/>
    </source>
</evidence>